<comment type="PTM">
    <text evidence="6">Binds 1 heme c group covalently per subunit.</text>
</comment>
<evidence type="ECO:0000256" key="4">
    <source>
        <dbReference type="ARBA" id="ARBA00022982"/>
    </source>
</evidence>
<evidence type="ECO:0000256" key="7">
    <source>
        <dbReference type="PIRSR" id="PIRSR000025-2"/>
    </source>
</evidence>
<sequence length="129" mass="13218">MQVKWLNVLLGVVLSLALMSGCGASTDEEGQQGTEDGDTAVEEEAPEEGGAAAYDEAAAQEAYAGSCAACHGGNLEGSAGPSLEQVGTKYSEEEILDIINNGIGSMPPQGDAVDEEAKEDLAAWLADQK</sequence>
<dbReference type="PANTHER" id="PTHR37823">
    <property type="entry name" value="CYTOCHROME C-553-LIKE"/>
    <property type="match status" value="1"/>
</dbReference>
<evidence type="ECO:0000256" key="8">
    <source>
        <dbReference type="SAM" id="MobiDB-lite"/>
    </source>
</evidence>
<dbReference type="Gene3D" id="1.10.760.10">
    <property type="entry name" value="Cytochrome c-like domain"/>
    <property type="match status" value="1"/>
</dbReference>
<feature type="binding site" description="axial binding residue" evidence="7">
    <location>
        <position position="71"/>
    </location>
    <ligand>
        <name>heme c</name>
        <dbReference type="ChEBI" id="CHEBI:61717"/>
    </ligand>
    <ligandPart>
        <name>Fe</name>
        <dbReference type="ChEBI" id="CHEBI:18248"/>
    </ligandPart>
</feature>
<evidence type="ECO:0000256" key="3">
    <source>
        <dbReference type="ARBA" id="ARBA00022723"/>
    </source>
</evidence>
<feature type="binding site" description="covalent" evidence="6">
    <location>
        <position position="70"/>
    </location>
    <ligand>
        <name>heme c</name>
        <dbReference type="ChEBI" id="CHEBI:61717"/>
    </ligand>
</feature>
<feature type="binding site" description="axial binding residue" evidence="7">
    <location>
        <position position="106"/>
    </location>
    <ligand>
        <name>heme c</name>
        <dbReference type="ChEBI" id="CHEBI:61717"/>
    </ligand>
    <ligandPart>
        <name>Fe</name>
        <dbReference type="ChEBI" id="CHEBI:18248"/>
    </ligandPart>
</feature>
<dbReference type="InterPro" id="IPR036909">
    <property type="entry name" value="Cyt_c-like_dom_sf"/>
</dbReference>
<protein>
    <recommendedName>
        <fullName evidence="10">Cytochrome c domain-containing protein</fullName>
    </recommendedName>
</protein>
<name>A0A1U9KAM7_9BACL</name>
<accession>A0A1U9KAM7</accession>
<keyword evidence="3 7" id="KW-0479">Metal-binding</keyword>
<dbReference type="EMBL" id="CP019699">
    <property type="protein sequence ID" value="AQS57082.1"/>
    <property type="molecule type" value="Genomic_DNA"/>
</dbReference>
<keyword evidence="4" id="KW-0249">Electron transport</keyword>
<gene>
    <name evidence="11" type="ORF">B0W44_16320</name>
</gene>
<dbReference type="RefSeq" id="WP_077720937.1">
    <property type="nucleotide sequence ID" value="NZ_CP019699.1"/>
</dbReference>
<evidence type="ECO:0000256" key="5">
    <source>
        <dbReference type="ARBA" id="ARBA00023004"/>
    </source>
</evidence>
<evidence type="ECO:0000313" key="11">
    <source>
        <dbReference type="EMBL" id="AQS57082.1"/>
    </source>
</evidence>
<organism evidence="11 12">
    <name type="scientific">Novibacillus thermophilus</name>
    <dbReference type="NCBI Taxonomy" id="1471761"/>
    <lineage>
        <taxon>Bacteria</taxon>
        <taxon>Bacillati</taxon>
        <taxon>Bacillota</taxon>
        <taxon>Bacilli</taxon>
        <taxon>Bacillales</taxon>
        <taxon>Thermoactinomycetaceae</taxon>
        <taxon>Novibacillus</taxon>
    </lineage>
</organism>
<feature type="binding site" description="covalent" evidence="6">
    <location>
        <position position="67"/>
    </location>
    <ligand>
        <name>heme c</name>
        <dbReference type="ChEBI" id="CHEBI:61717"/>
    </ligand>
</feature>
<dbReference type="GO" id="GO:0005506">
    <property type="term" value="F:iron ion binding"/>
    <property type="evidence" value="ECO:0007669"/>
    <property type="project" value="InterPro"/>
</dbReference>
<dbReference type="Pfam" id="PF13442">
    <property type="entry name" value="Cytochrome_CBB3"/>
    <property type="match status" value="1"/>
</dbReference>
<dbReference type="Proteomes" id="UP000188603">
    <property type="component" value="Chromosome"/>
</dbReference>
<dbReference type="STRING" id="1471761.B0W44_16320"/>
<evidence type="ECO:0000256" key="2">
    <source>
        <dbReference type="ARBA" id="ARBA00022617"/>
    </source>
</evidence>
<dbReference type="PROSITE" id="PS51007">
    <property type="entry name" value="CYTC"/>
    <property type="match status" value="1"/>
</dbReference>
<evidence type="ECO:0000256" key="9">
    <source>
        <dbReference type="SAM" id="SignalP"/>
    </source>
</evidence>
<dbReference type="GO" id="GO:0016020">
    <property type="term" value="C:membrane"/>
    <property type="evidence" value="ECO:0007669"/>
    <property type="project" value="InterPro"/>
</dbReference>
<feature type="domain" description="Cytochrome c" evidence="10">
    <location>
        <begin position="54"/>
        <end position="129"/>
    </location>
</feature>
<feature type="region of interest" description="Disordered" evidence="8">
    <location>
        <begin position="23"/>
        <end position="50"/>
    </location>
</feature>
<dbReference type="GO" id="GO:0009055">
    <property type="term" value="F:electron transfer activity"/>
    <property type="evidence" value="ECO:0007669"/>
    <property type="project" value="InterPro"/>
</dbReference>
<keyword evidence="12" id="KW-1185">Reference proteome</keyword>
<dbReference type="InterPro" id="IPR012218">
    <property type="entry name" value="Cyt_c_BACSU-c550-type"/>
</dbReference>
<dbReference type="AlphaFoldDB" id="A0A1U9KAM7"/>
<dbReference type="KEGG" id="ntr:B0W44_16320"/>
<evidence type="ECO:0000259" key="10">
    <source>
        <dbReference type="PROSITE" id="PS51007"/>
    </source>
</evidence>
<keyword evidence="5 7" id="KW-0408">Iron</keyword>
<keyword evidence="9" id="KW-0732">Signal</keyword>
<dbReference type="GO" id="GO:0020037">
    <property type="term" value="F:heme binding"/>
    <property type="evidence" value="ECO:0007669"/>
    <property type="project" value="InterPro"/>
</dbReference>
<feature type="chain" id="PRO_5039684585" description="Cytochrome c domain-containing protein" evidence="9">
    <location>
        <begin position="25"/>
        <end position="129"/>
    </location>
</feature>
<dbReference type="OrthoDB" id="7933886at2"/>
<dbReference type="InterPro" id="IPR051811">
    <property type="entry name" value="Cytochrome_c550/c551-like"/>
</dbReference>
<keyword evidence="1" id="KW-0813">Transport</keyword>
<keyword evidence="2 6" id="KW-0349">Heme</keyword>
<dbReference type="SUPFAM" id="SSF46626">
    <property type="entry name" value="Cytochrome c"/>
    <property type="match status" value="1"/>
</dbReference>
<feature type="signal peptide" evidence="9">
    <location>
        <begin position="1"/>
        <end position="24"/>
    </location>
</feature>
<feature type="compositionally biased region" description="Acidic residues" evidence="8">
    <location>
        <begin position="26"/>
        <end position="47"/>
    </location>
</feature>
<dbReference type="InterPro" id="IPR009056">
    <property type="entry name" value="Cyt_c-like_dom"/>
</dbReference>
<reference evidence="11 12" key="1">
    <citation type="journal article" date="2015" name="Int. J. Syst. Evol. Microbiol.">
        <title>Novibacillus thermophilus gen. nov., sp. nov., a Gram-staining-negative and moderately thermophilic member of the family Thermoactinomycetaceae.</title>
        <authorList>
            <person name="Yang G."/>
            <person name="Chen J."/>
            <person name="Zhou S."/>
        </authorList>
    </citation>
    <scope>NUCLEOTIDE SEQUENCE [LARGE SCALE GENOMIC DNA]</scope>
    <source>
        <strain evidence="11 12">SG-1</strain>
    </source>
</reference>
<evidence type="ECO:0000256" key="6">
    <source>
        <dbReference type="PIRSR" id="PIRSR000025-1"/>
    </source>
</evidence>
<dbReference type="PIRSF" id="PIRSF000025">
    <property type="entry name" value="Cytc_Bsub_c550"/>
    <property type="match status" value="1"/>
</dbReference>
<proteinExistence type="predicted"/>
<evidence type="ECO:0000313" key="12">
    <source>
        <dbReference type="Proteomes" id="UP000188603"/>
    </source>
</evidence>
<dbReference type="PROSITE" id="PS51257">
    <property type="entry name" value="PROKAR_LIPOPROTEIN"/>
    <property type="match status" value="1"/>
</dbReference>
<evidence type="ECO:0000256" key="1">
    <source>
        <dbReference type="ARBA" id="ARBA00022448"/>
    </source>
</evidence>
<dbReference type="PANTHER" id="PTHR37823:SF4">
    <property type="entry name" value="MENAQUINOL-CYTOCHROME C REDUCTASE CYTOCHROME B_C SUBUNIT"/>
    <property type="match status" value="1"/>
</dbReference>